<sequence>MTTSYLRHLTTLAIGATLTLGLVSACATPHTTDGYISEMRAEMDDYESRNVADSQIVMMGQGMCSYPESLEPAFYQNEYTSPAQQERSAAHAEITKRYCDVLPPMTTPINETDAGMYEGDTGHTGDLSGSAQPAAAPIETPVVLNEPNAINYGGTENVVEWTLTSVDRCNEKLRLGVTMKTGSTYTPGTDGAFHDAEYIGTDGVTHDPDLYMTSEPCGEDLPLAYDGKPGNTYVGYVTYDVPVGKASTLKIYGTDGVTRTLDITGK</sequence>
<evidence type="ECO:0008006" key="4">
    <source>
        <dbReference type="Google" id="ProtNLM"/>
    </source>
</evidence>
<dbReference type="AlphaFoldDB" id="F2L6I4"/>
<name>F2L6I4_PSEUX</name>
<accession>F2L6I4</accession>
<evidence type="ECO:0000313" key="2">
    <source>
        <dbReference type="EMBL" id="AEA28878.1"/>
    </source>
</evidence>
<feature type="signal peptide" evidence="1">
    <location>
        <begin position="1"/>
        <end position="27"/>
    </location>
</feature>
<evidence type="ECO:0000313" key="3">
    <source>
        <dbReference type="Proteomes" id="UP000007809"/>
    </source>
</evidence>
<gene>
    <name evidence="2" type="ordered locus">Psed_6807</name>
</gene>
<organism evidence="2 3">
    <name type="scientific">Pseudonocardia dioxanivorans (strain ATCC 55486 / DSM 44775 / JCM 13855 / CB1190)</name>
    <dbReference type="NCBI Taxonomy" id="675635"/>
    <lineage>
        <taxon>Bacteria</taxon>
        <taxon>Bacillati</taxon>
        <taxon>Actinomycetota</taxon>
        <taxon>Actinomycetes</taxon>
        <taxon>Pseudonocardiales</taxon>
        <taxon>Pseudonocardiaceae</taxon>
        <taxon>Pseudonocardia</taxon>
    </lineage>
</organism>
<geneLocation type="plasmid" evidence="2 3">
    <name>pPSED01</name>
</geneLocation>
<dbReference type="PROSITE" id="PS51257">
    <property type="entry name" value="PROKAR_LIPOPROTEIN"/>
    <property type="match status" value="1"/>
</dbReference>
<keyword evidence="2" id="KW-0614">Plasmid</keyword>
<dbReference type="RefSeq" id="WP_013678770.1">
    <property type="nucleotide sequence ID" value="NC_015314.1"/>
</dbReference>
<dbReference type="EMBL" id="CP002594">
    <property type="protein sequence ID" value="AEA28878.1"/>
    <property type="molecule type" value="Genomic_DNA"/>
</dbReference>
<dbReference type="HOGENOM" id="CLU_1045338_0_0_11"/>
<feature type="chain" id="PRO_5003280776" description="Lipoprotein" evidence="1">
    <location>
        <begin position="28"/>
        <end position="266"/>
    </location>
</feature>
<evidence type="ECO:0000256" key="1">
    <source>
        <dbReference type="SAM" id="SignalP"/>
    </source>
</evidence>
<proteinExistence type="predicted"/>
<reference evidence="2 3" key="1">
    <citation type="journal article" date="2011" name="J. Bacteriol.">
        <title>Genome sequence of the 1,4-dioxane-degrading Pseudonocardia dioxanivorans strain CB1190.</title>
        <authorList>
            <person name="Sales C.M."/>
            <person name="Mahendra S."/>
            <person name="Grostern A."/>
            <person name="Parales R.E."/>
            <person name="Goodwin L.A."/>
            <person name="Woyke T."/>
            <person name="Nolan M."/>
            <person name="Lapidus A."/>
            <person name="Chertkov O."/>
            <person name="Ovchinnikova G."/>
            <person name="Sczyrba A."/>
            <person name="Alvarez-Cohen L."/>
        </authorList>
    </citation>
    <scope>NUCLEOTIDE SEQUENCE [LARGE SCALE GENOMIC DNA]</scope>
    <source>
        <strain evidence="3">ATCC 55486 / DSM 44775 / JCM 13855 / CB1190</strain>
    </source>
</reference>
<keyword evidence="1" id="KW-0732">Signal</keyword>
<keyword evidence="3" id="KW-1185">Reference proteome</keyword>
<dbReference type="KEGG" id="pdx:Psed_6807"/>
<protein>
    <recommendedName>
        <fullName evidence="4">Lipoprotein</fullName>
    </recommendedName>
</protein>
<dbReference type="Proteomes" id="UP000007809">
    <property type="component" value="Plasmid pPSED01"/>
</dbReference>